<protein>
    <submittedName>
        <fullName evidence="3">Putative hemolysin</fullName>
    </submittedName>
</protein>
<feature type="domain" description="Putative acyltransferase ACT14924-like acyltransferase" evidence="2">
    <location>
        <begin position="109"/>
        <end position="256"/>
    </location>
</feature>
<dbReference type="Pfam" id="PF19576">
    <property type="entry name" value="Acyltransf_2"/>
    <property type="match status" value="1"/>
</dbReference>
<gene>
    <name evidence="3" type="ORF">SAMN05421688_3134</name>
</gene>
<feature type="region of interest" description="Disordered" evidence="1">
    <location>
        <begin position="1"/>
        <end position="45"/>
    </location>
</feature>
<sequence length="317" mass="34806">MPTSSAKVSDHGAGRGDIDVARNVEERRAARAGQPEGNGTRTRHYDRSSLTYADTFTNPAKVAAIHALEWSTGKISILRMVREFERMGAPQDASFFRAVLDVMRIPLQTPSQQMERIPSEGPVVVVANHPHGLVDGMVLAELIGKRRPDYKILTRSLLTQLDAVADRFLISVPFPHEPDAQQKSIEMRDAAMAQLEAGGVIGLFPSGVVASADRMFGPAVEREWNVFTAKMIRRSGARVVPVFFPGQNSRWYQIASRVSPTLRQGLLIHEIVKACNTAQSPLIGHPLDPAEVAERSASPRDFMAWLRAHTLSLGNSA</sequence>
<dbReference type="STRING" id="871651.SAMN05421688_3134"/>
<dbReference type="SUPFAM" id="SSF69593">
    <property type="entry name" value="Glycerol-3-phosphate (1)-acyltransferase"/>
    <property type="match status" value="1"/>
</dbReference>
<keyword evidence="4" id="KW-1185">Reference proteome</keyword>
<dbReference type="InterPro" id="IPR045746">
    <property type="entry name" value="ACT14924-like_Acyltransf_dom"/>
</dbReference>
<dbReference type="EMBL" id="FOJU01000005">
    <property type="protein sequence ID" value="SFB13086.1"/>
    <property type="molecule type" value="Genomic_DNA"/>
</dbReference>
<evidence type="ECO:0000313" key="4">
    <source>
        <dbReference type="Proteomes" id="UP000198796"/>
    </source>
</evidence>
<evidence type="ECO:0000313" key="3">
    <source>
        <dbReference type="EMBL" id="SFB13086.1"/>
    </source>
</evidence>
<dbReference type="CDD" id="cd07986">
    <property type="entry name" value="LPLAT_ACT14924-like"/>
    <property type="match status" value="1"/>
</dbReference>
<organism evidence="3 4">
    <name type="scientific">Poseidonocella pacifica</name>
    <dbReference type="NCBI Taxonomy" id="871651"/>
    <lineage>
        <taxon>Bacteria</taxon>
        <taxon>Pseudomonadati</taxon>
        <taxon>Pseudomonadota</taxon>
        <taxon>Alphaproteobacteria</taxon>
        <taxon>Rhodobacterales</taxon>
        <taxon>Roseobacteraceae</taxon>
        <taxon>Poseidonocella</taxon>
    </lineage>
</organism>
<accession>A0A1I0YJX7</accession>
<evidence type="ECO:0000256" key="1">
    <source>
        <dbReference type="SAM" id="MobiDB-lite"/>
    </source>
</evidence>
<dbReference type="Proteomes" id="UP000198796">
    <property type="component" value="Unassembled WGS sequence"/>
</dbReference>
<feature type="compositionally biased region" description="Basic and acidic residues" evidence="1">
    <location>
        <begin position="8"/>
        <end position="29"/>
    </location>
</feature>
<name>A0A1I0YJX7_9RHOB</name>
<reference evidence="3 4" key="1">
    <citation type="submission" date="2016-10" db="EMBL/GenBank/DDBJ databases">
        <authorList>
            <person name="de Groot N.N."/>
        </authorList>
    </citation>
    <scope>NUCLEOTIDE SEQUENCE [LARGE SCALE GENOMIC DNA]</scope>
    <source>
        <strain evidence="3 4">DSM 29316</strain>
    </source>
</reference>
<dbReference type="AlphaFoldDB" id="A0A1I0YJX7"/>
<proteinExistence type="predicted"/>
<evidence type="ECO:0000259" key="2">
    <source>
        <dbReference type="Pfam" id="PF19576"/>
    </source>
</evidence>